<dbReference type="RefSeq" id="WP_038743692.1">
    <property type="nucleotide sequence ID" value="NZ_CP013418.1"/>
</dbReference>
<sequence>MTAPLSPTDLTRALDAAFSDAAAPGGPAAATTTAGTAAHDVPADVAGRFQALMSNATPAPPVAPAHDASAIAKLVETSDAAIRQVLDNAAYLSRHASELPMSQMFAASIQASAEATAMQIDLQAKMSVVTSTKDAIGSLMKNQ</sequence>
<organism evidence="1 2">
    <name type="scientific">Burkholderia savannae</name>
    <dbReference type="NCBI Taxonomy" id="1637837"/>
    <lineage>
        <taxon>Bacteria</taxon>
        <taxon>Pseudomonadati</taxon>
        <taxon>Pseudomonadota</taxon>
        <taxon>Betaproteobacteria</taxon>
        <taxon>Burkholderiales</taxon>
        <taxon>Burkholderiaceae</taxon>
        <taxon>Burkholderia</taxon>
        <taxon>pseudomallei group</taxon>
    </lineage>
</organism>
<dbReference type="GO" id="GO:0016301">
    <property type="term" value="F:kinase activity"/>
    <property type="evidence" value="ECO:0007669"/>
    <property type="project" value="UniProtKB-KW"/>
</dbReference>
<evidence type="ECO:0000313" key="2">
    <source>
        <dbReference type="Proteomes" id="UP000070255"/>
    </source>
</evidence>
<dbReference type="Proteomes" id="UP000070255">
    <property type="component" value="Unassembled WGS sequence"/>
</dbReference>
<keyword evidence="2" id="KW-1185">Reference proteome</keyword>
<dbReference type="EMBL" id="LNJQ01000004">
    <property type="protein sequence ID" value="KWZ37845.1"/>
    <property type="molecule type" value="Genomic_DNA"/>
</dbReference>
<gene>
    <name evidence="1" type="ORF">WS72_23235</name>
</gene>
<reference evidence="1 2" key="1">
    <citation type="submission" date="2015-11" db="EMBL/GenBank/DDBJ databases">
        <authorList>
            <person name="Sahl J."/>
            <person name="Wagner D."/>
            <person name="Keim P."/>
        </authorList>
    </citation>
    <scope>NUCLEOTIDE SEQUENCE [LARGE SCALE GENOMIC DNA]</scope>
    <source>
        <strain evidence="1 2">BDU18</strain>
    </source>
</reference>
<dbReference type="InterPro" id="IPR013391">
    <property type="entry name" value="T3SS_HrpB2"/>
</dbReference>
<dbReference type="NCBIfam" id="TIGR02558">
    <property type="entry name" value="HrpB2"/>
    <property type="match status" value="1"/>
</dbReference>
<proteinExistence type="predicted"/>
<dbReference type="Pfam" id="PF09487">
    <property type="entry name" value="HrpB2"/>
    <property type="match status" value="1"/>
</dbReference>
<evidence type="ECO:0000313" key="1">
    <source>
        <dbReference type="EMBL" id="KWZ37845.1"/>
    </source>
</evidence>
<accession>A0ABR5T4S8</accession>
<keyword evidence="1" id="KW-0418">Kinase</keyword>
<comment type="caution">
    <text evidence="1">The sequence shown here is derived from an EMBL/GenBank/DDBJ whole genome shotgun (WGS) entry which is preliminary data.</text>
</comment>
<name>A0ABR5T4S8_9BURK</name>
<protein>
    <submittedName>
        <fullName evidence="1">Serine kinase</fullName>
    </submittedName>
</protein>
<keyword evidence="1" id="KW-0808">Transferase</keyword>